<feature type="domain" description="LysM" evidence="1">
    <location>
        <begin position="186"/>
        <end position="230"/>
    </location>
</feature>
<dbReference type="EMBL" id="JAAKDE010000004">
    <property type="protein sequence ID" value="MBA2132418.1"/>
    <property type="molecule type" value="Genomic_DNA"/>
</dbReference>
<protein>
    <submittedName>
        <fullName evidence="2">LysM peptidoglycan-binding domain-containing protein</fullName>
    </submittedName>
</protein>
<dbReference type="Proteomes" id="UP000657177">
    <property type="component" value="Unassembled WGS sequence"/>
</dbReference>
<dbReference type="CDD" id="cd00118">
    <property type="entry name" value="LysM"/>
    <property type="match status" value="4"/>
</dbReference>
<feature type="domain" description="LysM" evidence="1">
    <location>
        <begin position="12"/>
        <end position="56"/>
    </location>
</feature>
<dbReference type="AlphaFoldDB" id="A0A8J6HZC0"/>
<accession>A0A8J6HZC0</accession>
<comment type="caution">
    <text evidence="2">The sequence shown here is derived from an EMBL/GenBank/DDBJ whole genome shotgun (WGS) entry which is preliminary data.</text>
</comment>
<feature type="domain" description="LysM" evidence="1">
    <location>
        <begin position="69"/>
        <end position="113"/>
    </location>
</feature>
<evidence type="ECO:0000313" key="2">
    <source>
        <dbReference type="EMBL" id="MBA2132418.1"/>
    </source>
</evidence>
<evidence type="ECO:0000313" key="3">
    <source>
        <dbReference type="Proteomes" id="UP000657177"/>
    </source>
</evidence>
<gene>
    <name evidence="2" type="ORF">G5B42_02510</name>
</gene>
<dbReference type="Pfam" id="PF01476">
    <property type="entry name" value="LysM"/>
    <property type="match status" value="4"/>
</dbReference>
<dbReference type="InterPro" id="IPR036779">
    <property type="entry name" value="LysM_dom_sf"/>
</dbReference>
<dbReference type="SUPFAM" id="SSF54106">
    <property type="entry name" value="LysM domain"/>
    <property type="match status" value="4"/>
</dbReference>
<reference evidence="2" key="1">
    <citation type="submission" date="2020-06" db="EMBL/GenBank/DDBJ databases">
        <title>Novel chitinolytic bacterium.</title>
        <authorList>
            <person name="Ungkulpasvich U."/>
            <person name="Kosugi A."/>
            <person name="Uke A."/>
        </authorList>
    </citation>
    <scope>NUCLEOTIDE SEQUENCE</scope>
    <source>
        <strain evidence="2">UUS1-1</strain>
    </source>
</reference>
<proteinExistence type="predicted"/>
<dbReference type="SMART" id="SM00257">
    <property type="entry name" value="LysM"/>
    <property type="match status" value="4"/>
</dbReference>
<dbReference type="PANTHER" id="PTHR33734:SF22">
    <property type="entry name" value="MEMBRANE-BOUND LYTIC MUREIN TRANSGLYCOSYLASE D"/>
    <property type="match status" value="1"/>
</dbReference>
<dbReference type="PROSITE" id="PS51782">
    <property type="entry name" value="LYSM"/>
    <property type="match status" value="4"/>
</dbReference>
<name>A0A8J6HZC0_9FIRM</name>
<feature type="domain" description="LysM" evidence="1">
    <location>
        <begin position="127"/>
        <end position="171"/>
    </location>
</feature>
<dbReference type="InterPro" id="IPR018392">
    <property type="entry name" value="LysM"/>
</dbReference>
<evidence type="ECO:0000259" key="1">
    <source>
        <dbReference type="PROSITE" id="PS51782"/>
    </source>
</evidence>
<organism evidence="2 3">
    <name type="scientific">Capillibacterium thermochitinicola</name>
    <dbReference type="NCBI Taxonomy" id="2699427"/>
    <lineage>
        <taxon>Bacteria</taxon>
        <taxon>Bacillati</taxon>
        <taxon>Bacillota</taxon>
        <taxon>Capillibacterium</taxon>
    </lineage>
</organism>
<keyword evidence="3" id="KW-1185">Reference proteome</keyword>
<sequence length="232" mass="23912">MVISQISCPGGTVYTIIPGDTLFALAQRFNTTVQAILNANPGLDPNSLQVGRMICIPVAPGPGPCPGGFTYTIRAGDTFFSIARRFGTTVTALQAANPGVDPNRLQIGQQICVPARAPAPGPCPGGFLYTIRAGDTFFALASRFGVTVQALTSANPGVNPNNLQVGQQICIPAPAPTPSPGTCSGFIYIIRSGDTLFSLAQRFGTTVAAITAANPGINPNQLQVGQQVCIPG</sequence>
<dbReference type="PANTHER" id="PTHR33734">
    <property type="entry name" value="LYSM DOMAIN-CONTAINING GPI-ANCHORED PROTEIN 2"/>
    <property type="match status" value="1"/>
</dbReference>
<dbReference type="Gene3D" id="3.10.350.10">
    <property type="entry name" value="LysM domain"/>
    <property type="match status" value="4"/>
</dbReference>